<reference evidence="2" key="1">
    <citation type="submission" date="2020-05" db="EMBL/GenBank/DDBJ databases">
        <title>Phylogenomic resolution of chytrid fungi.</title>
        <authorList>
            <person name="Stajich J.E."/>
            <person name="Amses K."/>
            <person name="Simmons R."/>
            <person name="Seto K."/>
            <person name="Myers J."/>
            <person name="Bonds A."/>
            <person name="Quandt C.A."/>
            <person name="Barry K."/>
            <person name="Liu P."/>
            <person name="Grigoriev I."/>
            <person name="Longcore J.E."/>
            <person name="James T.Y."/>
        </authorList>
    </citation>
    <scope>NUCLEOTIDE SEQUENCE</scope>
    <source>
        <strain evidence="2">JEL0379</strain>
    </source>
</reference>
<dbReference type="Proteomes" id="UP001212152">
    <property type="component" value="Unassembled WGS sequence"/>
</dbReference>
<keyword evidence="1" id="KW-0732">Signal</keyword>
<gene>
    <name evidence="2" type="ORF">HDU87_000856</name>
</gene>
<dbReference type="AlphaFoldDB" id="A0AAD5XNP8"/>
<sequence>MKSAIAISFALQALALGQATASPIEKRGNEIGAYIGAVNCVNGNYKSSEVWVWETSNGGNFPYNPDLKVKIADWGAVTWETNTPISFGPAQLNGKNIQGNFYINQNAFSQSHDDNIGKVDYTINIPIPHGVSTENTSNPMLVKEQQLDLGGGWTCWMIYANKS</sequence>
<evidence type="ECO:0000256" key="1">
    <source>
        <dbReference type="SAM" id="SignalP"/>
    </source>
</evidence>
<evidence type="ECO:0000313" key="3">
    <source>
        <dbReference type="Proteomes" id="UP001212152"/>
    </source>
</evidence>
<name>A0AAD5XNP8_9FUNG</name>
<keyword evidence="3" id="KW-1185">Reference proteome</keyword>
<dbReference type="EMBL" id="JADGJQ010000111">
    <property type="protein sequence ID" value="KAJ3169071.1"/>
    <property type="molecule type" value="Genomic_DNA"/>
</dbReference>
<comment type="caution">
    <text evidence="2">The sequence shown here is derived from an EMBL/GenBank/DDBJ whole genome shotgun (WGS) entry which is preliminary data.</text>
</comment>
<organism evidence="2 3">
    <name type="scientific">Geranomyces variabilis</name>
    <dbReference type="NCBI Taxonomy" id="109894"/>
    <lineage>
        <taxon>Eukaryota</taxon>
        <taxon>Fungi</taxon>
        <taxon>Fungi incertae sedis</taxon>
        <taxon>Chytridiomycota</taxon>
        <taxon>Chytridiomycota incertae sedis</taxon>
        <taxon>Chytridiomycetes</taxon>
        <taxon>Spizellomycetales</taxon>
        <taxon>Powellomycetaceae</taxon>
        <taxon>Geranomyces</taxon>
    </lineage>
</organism>
<evidence type="ECO:0000313" key="2">
    <source>
        <dbReference type="EMBL" id="KAJ3169071.1"/>
    </source>
</evidence>
<feature type="signal peptide" evidence="1">
    <location>
        <begin position="1"/>
        <end position="21"/>
    </location>
</feature>
<proteinExistence type="predicted"/>
<feature type="chain" id="PRO_5042153225" evidence="1">
    <location>
        <begin position="22"/>
        <end position="163"/>
    </location>
</feature>
<accession>A0AAD5XNP8</accession>
<protein>
    <submittedName>
        <fullName evidence="2">Uncharacterized protein</fullName>
    </submittedName>
</protein>